<reference evidence="15" key="2">
    <citation type="journal article" date="2021" name="PeerJ">
        <title>Extensive microbial diversity within the chicken gut microbiome revealed by metagenomics and culture.</title>
        <authorList>
            <person name="Gilroy R."/>
            <person name="Ravi A."/>
            <person name="Getino M."/>
            <person name="Pursley I."/>
            <person name="Horton D.L."/>
            <person name="Alikhan N.F."/>
            <person name="Baker D."/>
            <person name="Gharbi K."/>
            <person name="Hall N."/>
            <person name="Watson M."/>
            <person name="Adriaenssens E.M."/>
            <person name="Foster-Nyarko E."/>
            <person name="Jarju S."/>
            <person name="Secka A."/>
            <person name="Antonio M."/>
            <person name="Oren A."/>
            <person name="Chaudhuri R.R."/>
            <person name="La Ragione R."/>
            <person name="Hildebrand F."/>
            <person name="Pallen M.J."/>
        </authorList>
    </citation>
    <scope>NUCLEOTIDE SEQUENCE</scope>
    <source>
        <strain evidence="15">CHK123-3438</strain>
    </source>
</reference>
<comment type="caution">
    <text evidence="15">The sequence shown here is derived from an EMBL/GenBank/DDBJ whole genome shotgun (WGS) entry which is preliminary data.</text>
</comment>
<name>A0A9D1KGN9_9FIRM</name>
<evidence type="ECO:0000256" key="14">
    <source>
        <dbReference type="SAM" id="Coils"/>
    </source>
</evidence>
<evidence type="ECO:0000256" key="6">
    <source>
        <dbReference type="ARBA" id="ARBA00022989"/>
    </source>
</evidence>
<dbReference type="GO" id="GO:0045259">
    <property type="term" value="C:proton-transporting ATP synthase complex"/>
    <property type="evidence" value="ECO:0007669"/>
    <property type="project" value="UniProtKB-KW"/>
</dbReference>
<keyword evidence="5 12" id="KW-0375">Hydrogen ion transport</keyword>
<dbReference type="GO" id="GO:0012505">
    <property type="term" value="C:endomembrane system"/>
    <property type="evidence" value="ECO:0007669"/>
    <property type="project" value="UniProtKB-SubCell"/>
</dbReference>
<comment type="similarity">
    <text evidence="1 12 13">Belongs to the ATPase B chain family.</text>
</comment>
<dbReference type="AlphaFoldDB" id="A0A9D1KGN9"/>
<evidence type="ECO:0000256" key="5">
    <source>
        <dbReference type="ARBA" id="ARBA00022781"/>
    </source>
</evidence>
<protein>
    <recommendedName>
        <fullName evidence="12">ATP synthase subunit b</fullName>
    </recommendedName>
    <alternativeName>
        <fullName evidence="12">ATP synthase F(0) sector subunit b</fullName>
    </alternativeName>
    <alternativeName>
        <fullName evidence="12">ATPase subunit I</fullName>
    </alternativeName>
    <alternativeName>
        <fullName evidence="12">F-type ATPase subunit b</fullName>
        <shortName evidence="12">F-ATPase subunit b</shortName>
    </alternativeName>
</protein>
<feature type="coiled-coil region" evidence="14">
    <location>
        <begin position="42"/>
        <end position="73"/>
    </location>
</feature>
<keyword evidence="3 12" id="KW-0138">CF(0)</keyword>
<dbReference type="Pfam" id="PF00430">
    <property type="entry name" value="ATP-synt_B"/>
    <property type="match status" value="1"/>
</dbReference>
<evidence type="ECO:0000256" key="1">
    <source>
        <dbReference type="ARBA" id="ARBA00005513"/>
    </source>
</evidence>
<comment type="subunit">
    <text evidence="12">F-type ATPases have 2 components, F(1) - the catalytic core - and F(0) - the membrane proton channel. F(1) has five subunits: alpha(3), beta(3), gamma(1), delta(1), epsilon(1). F(0) has three main subunits: a(1), b(2) and c(10-14). The alpha and beta chains form an alternating ring which encloses part of the gamma chain. F(1) is attached to F(0) by a central stalk formed by the gamma and epsilon chains, while a peripheral stalk is formed by the delta and b chains.</text>
</comment>
<accession>A0A9D1KGN9</accession>
<keyword evidence="4 12" id="KW-0812">Transmembrane</keyword>
<dbReference type="InterPro" id="IPR050059">
    <property type="entry name" value="ATP_synthase_B_chain"/>
</dbReference>
<comment type="function">
    <text evidence="10 12">F(1)F(0) ATP synthase produces ATP from ADP in the presence of a proton or sodium gradient. F-type ATPases consist of two structural domains, F(1) containing the extramembraneous catalytic core and F(0) containing the membrane proton channel, linked together by a central stalk and a peripheral stalk. During catalysis, ATP synthesis in the catalytic domain of F(1) is coupled via a rotary mechanism of the central stalk subunits to proton translocation.</text>
</comment>
<evidence type="ECO:0000256" key="9">
    <source>
        <dbReference type="ARBA" id="ARBA00023310"/>
    </source>
</evidence>
<evidence type="ECO:0000256" key="2">
    <source>
        <dbReference type="ARBA" id="ARBA00022448"/>
    </source>
</evidence>
<feature type="transmembrane region" description="Helical" evidence="12">
    <location>
        <begin position="6"/>
        <end position="23"/>
    </location>
</feature>
<sequence>MLRIDFWNIAFIIINLLVLYFFMKHFLIGPVTKIVEERRQMVEKDLDDAARAKEEADRIKAQYEAAAAGADQEARVIIQEARERAQSEYDKILAQAGKDAEKKQKDAEKVIAMEREKAMEDLKLSAAGLAMTAAARLLSQQSGPGEDQKRYQEFLAKAAESGDGHD</sequence>
<evidence type="ECO:0000256" key="7">
    <source>
        <dbReference type="ARBA" id="ARBA00023065"/>
    </source>
</evidence>
<evidence type="ECO:0000256" key="11">
    <source>
        <dbReference type="ARBA" id="ARBA00037847"/>
    </source>
</evidence>
<comment type="function">
    <text evidence="12">Component of the F(0) channel, it forms part of the peripheral stalk, linking F(1) to F(0).</text>
</comment>
<dbReference type="GO" id="GO:0005886">
    <property type="term" value="C:plasma membrane"/>
    <property type="evidence" value="ECO:0007669"/>
    <property type="project" value="UniProtKB-SubCell"/>
</dbReference>
<reference evidence="15" key="1">
    <citation type="submission" date="2020-10" db="EMBL/GenBank/DDBJ databases">
        <authorList>
            <person name="Gilroy R."/>
        </authorList>
    </citation>
    <scope>NUCLEOTIDE SEQUENCE</scope>
    <source>
        <strain evidence="15">CHK123-3438</strain>
    </source>
</reference>
<dbReference type="PANTHER" id="PTHR33445:SF2">
    <property type="entry name" value="ATP SYNTHASE SUBUNIT B', CHLOROPLASTIC"/>
    <property type="match status" value="1"/>
</dbReference>
<keyword evidence="12" id="KW-1003">Cell membrane</keyword>
<organism evidence="15 16">
    <name type="scientific">Candidatus Caccovicinus merdipullorum</name>
    <dbReference type="NCBI Taxonomy" id="2840724"/>
    <lineage>
        <taxon>Bacteria</taxon>
        <taxon>Bacillati</taxon>
        <taxon>Bacillota</taxon>
        <taxon>Clostridia</taxon>
        <taxon>Eubacteriales</taxon>
        <taxon>Candidatus Caccovicinus</taxon>
    </lineage>
</organism>
<proteinExistence type="inferred from homology"/>
<keyword evidence="6 12" id="KW-1133">Transmembrane helix</keyword>
<evidence type="ECO:0000256" key="10">
    <source>
        <dbReference type="ARBA" id="ARBA00025198"/>
    </source>
</evidence>
<evidence type="ECO:0000256" key="12">
    <source>
        <dbReference type="HAMAP-Rule" id="MF_01398"/>
    </source>
</evidence>
<evidence type="ECO:0000256" key="13">
    <source>
        <dbReference type="RuleBase" id="RU003848"/>
    </source>
</evidence>
<dbReference type="InterPro" id="IPR005864">
    <property type="entry name" value="ATP_synth_F0_bsu_bac"/>
</dbReference>
<keyword evidence="9 12" id="KW-0066">ATP synthesis</keyword>
<keyword evidence="14" id="KW-0175">Coiled coil</keyword>
<keyword evidence="8 12" id="KW-0472">Membrane</keyword>
<dbReference type="GO" id="GO:0046961">
    <property type="term" value="F:proton-transporting ATPase activity, rotational mechanism"/>
    <property type="evidence" value="ECO:0007669"/>
    <property type="project" value="TreeGrafter"/>
</dbReference>
<keyword evidence="7 12" id="KW-0406">Ion transport</keyword>
<dbReference type="Proteomes" id="UP000886860">
    <property type="component" value="Unassembled WGS sequence"/>
</dbReference>
<comment type="subcellular location">
    <subcellularLocation>
        <location evidence="12">Cell membrane</location>
        <topology evidence="12">Single-pass membrane protein</topology>
    </subcellularLocation>
    <subcellularLocation>
        <location evidence="11">Endomembrane system</location>
        <topology evidence="11">Single-pass membrane protein</topology>
    </subcellularLocation>
</comment>
<dbReference type="GO" id="GO:0046933">
    <property type="term" value="F:proton-transporting ATP synthase activity, rotational mechanism"/>
    <property type="evidence" value="ECO:0007669"/>
    <property type="project" value="UniProtKB-UniRule"/>
</dbReference>
<dbReference type="PANTHER" id="PTHR33445">
    <property type="entry name" value="ATP SYNTHASE SUBUNIT B', CHLOROPLASTIC"/>
    <property type="match status" value="1"/>
</dbReference>
<evidence type="ECO:0000256" key="3">
    <source>
        <dbReference type="ARBA" id="ARBA00022547"/>
    </source>
</evidence>
<gene>
    <name evidence="12 15" type="primary">atpF</name>
    <name evidence="15" type="ORF">IAB60_09600</name>
</gene>
<evidence type="ECO:0000313" key="15">
    <source>
        <dbReference type="EMBL" id="HIT42326.1"/>
    </source>
</evidence>
<dbReference type="HAMAP" id="MF_01398">
    <property type="entry name" value="ATP_synth_b_bprime"/>
    <property type="match status" value="1"/>
</dbReference>
<evidence type="ECO:0000256" key="4">
    <source>
        <dbReference type="ARBA" id="ARBA00022692"/>
    </source>
</evidence>
<dbReference type="CDD" id="cd06503">
    <property type="entry name" value="ATP-synt_Fo_b"/>
    <property type="match status" value="1"/>
</dbReference>
<dbReference type="InterPro" id="IPR002146">
    <property type="entry name" value="ATP_synth_b/b'su_bac/chlpt"/>
</dbReference>
<evidence type="ECO:0000256" key="8">
    <source>
        <dbReference type="ARBA" id="ARBA00023136"/>
    </source>
</evidence>
<dbReference type="EMBL" id="DVKS01000164">
    <property type="protein sequence ID" value="HIT42326.1"/>
    <property type="molecule type" value="Genomic_DNA"/>
</dbReference>
<dbReference type="NCBIfam" id="TIGR01144">
    <property type="entry name" value="ATP_synt_b"/>
    <property type="match status" value="1"/>
</dbReference>
<evidence type="ECO:0000313" key="16">
    <source>
        <dbReference type="Proteomes" id="UP000886860"/>
    </source>
</evidence>
<keyword evidence="2 12" id="KW-0813">Transport</keyword>